<accession>A0A194RJX1</accession>
<dbReference type="STRING" id="76193.A0A194RJX1"/>
<comment type="pathway">
    <text evidence="1">Glycolipid biosynthesis; glycosylphosphatidylinositol-anchor biosynthesis.</text>
</comment>
<feature type="transmembrane region" description="Helical" evidence="3">
    <location>
        <begin position="73"/>
        <end position="91"/>
    </location>
</feature>
<evidence type="ECO:0000256" key="3">
    <source>
        <dbReference type="SAM" id="Phobius"/>
    </source>
</evidence>
<feature type="domain" description="Phosphatidylinositol N-acetylglucosaminyltransferase subunit H conserved" evidence="4">
    <location>
        <begin position="97"/>
        <end position="153"/>
    </location>
</feature>
<dbReference type="KEGG" id="pmac:106721678"/>
<protein>
    <submittedName>
        <fullName evidence="5">Phosphatidylinositol N-acetylglucosaminyltransferase subunit H</fullName>
    </submittedName>
</protein>
<organism evidence="5 6">
    <name type="scientific">Papilio machaon</name>
    <name type="common">Old World swallowtail butterfly</name>
    <dbReference type="NCBI Taxonomy" id="76193"/>
    <lineage>
        <taxon>Eukaryota</taxon>
        <taxon>Metazoa</taxon>
        <taxon>Ecdysozoa</taxon>
        <taxon>Arthropoda</taxon>
        <taxon>Hexapoda</taxon>
        <taxon>Insecta</taxon>
        <taxon>Pterygota</taxon>
        <taxon>Neoptera</taxon>
        <taxon>Endopterygota</taxon>
        <taxon>Lepidoptera</taxon>
        <taxon>Glossata</taxon>
        <taxon>Ditrysia</taxon>
        <taxon>Papilionoidea</taxon>
        <taxon>Papilionidae</taxon>
        <taxon>Papilioninae</taxon>
        <taxon>Papilio</taxon>
    </lineage>
</organism>
<keyword evidence="6" id="KW-1185">Reference proteome</keyword>
<dbReference type="OrthoDB" id="6256716at2759"/>
<proteinExistence type="inferred from homology"/>
<feature type="transmembrane region" description="Helical" evidence="3">
    <location>
        <begin position="48"/>
        <end position="67"/>
    </location>
</feature>
<dbReference type="UniPathway" id="UPA00196"/>
<sequence length="205" mass="23457">MVDIRQVGDHENVNGVNLSLEIETRRNTPNSKIFTISFKYKERKTAHWHKLSLILAIIFNILALIYVRISVNTLLVIIIVLSFLLFFWITYSVQSESIIVIPTVGIQSTTKYVFGQTDVFVPWSNIDDIVINEVIKLNRVLYYLTLLVKSGTNQSNQHSDGIKLMPLFKYTKPRLVMLEIIYSEFQTLLMGSQRDGVQSGSGDVE</sequence>
<evidence type="ECO:0000256" key="2">
    <source>
        <dbReference type="ARBA" id="ARBA00009610"/>
    </source>
</evidence>
<keyword evidence="3" id="KW-0472">Membrane</keyword>
<dbReference type="InterPro" id="IPR044215">
    <property type="entry name" value="PIG-H"/>
</dbReference>
<gene>
    <name evidence="5" type="ORF">RR48_11976</name>
</gene>
<dbReference type="GO" id="GO:0000506">
    <property type="term" value="C:glycosylphosphatidylinositol-N-acetylglucosaminyltransferase (GPI-GnT) complex"/>
    <property type="evidence" value="ECO:0007669"/>
    <property type="project" value="InterPro"/>
</dbReference>
<dbReference type="Pfam" id="PF10181">
    <property type="entry name" value="PIG-H"/>
    <property type="match status" value="1"/>
</dbReference>
<dbReference type="InterPro" id="IPR019328">
    <property type="entry name" value="PIGH-H_dom"/>
</dbReference>
<dbReference type="Proteomes" id="UP000053240">
    <property type="component" value="Unassembled WGS sequence"/>
</dbReference>
<dbReference type="PANTHER" id="PTHR15231">
    <property type="entry name" value="PHOSPHATIDYLINOSITOL N-ACETYLGLUCOSAMINYLTRANSFERASE SUBUNIT H"/>
    <property type="match status" value="1"/>
</dbReference>
<keyword evidence="5" id="KW-0328">Glycosyltransferase</keyword>
<dbReference type="EMBL" id="KQ460045">
    <property type="protein sequence ID" value="KPJ18128.1"/>
    <property type="molecule type" value="Genomic_DNA"/>
</dbReference>
<evidence type="ECO:0000256" key="1">
    <source>
        <dbReference type="ARBA" id="ARBA00004687"/>
    </source>
</evidence>
<dbReference type="AlphaFoldDB" id="A0A194RJX1"/>
<evidence type="ECO:0000313" key="5">
    <source>
        <dbReference type="EMBL" id="KPJ18128.1"/>
    </source>
</evidence>
<dbReference type="InParanoid" id="A0A194RJX1"/>
<dbReference type="GO" id="GO:0006506">
    <property type="term" value="P:GPI anchor biosynthetic process"/>
    <property type="evidence" value="ECO:0007669"/>
    <property type="project" value="UniProtKB-UniPathway"/>
</dbReference>
<dbReference type="PANTHER" id="PTHR15231:SF1">
    <property type="entry name" value="PHOSPHATIDYLINOSITOL N-ACETYLGLUCOSAMINYLTRANSFERASE SUBUNIT H"/>
    <property type="match status" value="1"/>
</dbReference>
<keyword evidence="3" id="KW-0812">Transmembrane</keyword>
<name>A0A194RJX1_PAPMA</name>
<keyword evidence="5" id="KW-0808">Transferase</keyword>
<reference evidence="5 6" key="1">
    <citation type="journal article" date="2015" name="Nat. Commun.">
        <title>Outbred genome sequencing and CRISPR/Cas9 gene editing in butterflies.</title>
        <authorList>
            <person name="Li X."/>
            <person name="Fan D."/>
            <person name="Zhang W."/>
            <person name="Liu G."/>
            <person name="Zhang L."/>
            <person name="Zhao L."/>
            <person name="Fang X."/>
            <person name="Chen L."/>
            <person name="Dong Y."/>
            <person name="Chen Y."/>
            <person name="Ding Y."/>
            <person name="Zhao R."/>
            <person name="Feng M."/>
            <person name="Zhu Y."/>
            <person name="Feng Y."/>
            <person name="Jiang X."/>
            <person name="Zhu D."/>
            <person name="Xiang H."/>
            <person name="Feng X."/>
            <person name="Li S."/>
            <person name="Wang J."/>
            <person name="Zhang G."/>
            <person name="Kronforst M.R."/>
            <person name="Wang W."/>
        </authorList>
    </citation>
    <scope>NUCLEOTIDE SEQUENCE [LARGE SCALE GENOMIC DNA]</scope>
    <source>
        <strain evidence="5">Ya'a_city_454_Pm</strain>
        <tissue evidence="5">Whole body</tissue>
    </source>
</reference>
<keyword evidence="3" id="KW-1133">Transmembrane helix</keyword>
<comment type="similarity">
    <text evidence="2">Belongs to the PIGH family.</text>
</comment>
<dbReference type="GO" id="GO:0016757">
    <property type="term" value="F:glycosyltransferase activity"/>
    <property type="evidence" value="ECO:0007669"/>
    <property type="project" value="UniProtKB-KW"/>
</dbReference>
<evidence type="ECO:0000313" key="6">
    <source>
        <dbReference type="Proteomes" id="UP000053240"/>
    </source>
</evidence>
<evidence type="ECO:0000259" key="4">
    <source>
        <dbReference type="Pfam" id="PF10181"/>
    </source>
</evidence>